<dbReference type="InterPro" id="IPR027795">
    <property type="entry name" value="CASTOR_ACT_dom"/>
</dbReference>
<dbReference type="Pfam" id="PF13840">
    <property type="entry name" value="ACT_7"/>
    <property type="match status" value="1"/>
</dbReference>
<protein>
    <submittedName>
        <fullName evidence="2">ACT domain-containing protein</fullName>
    </submittedName>
</protein>
<feature type="domain" description="CASTOR ACT" evidence="1">
    <location>
        <begin position="69"/>
        <end position="124"/>
    </location>
</feature>
<evidence type="ECO:0000259" key="1">
    <source>
        <dbReference type="Pfam" id="PF13840"/>
    </source>
</evidence>
<proteinExistence type="predicted"/>
<reference evidence="2" key="1">
    <citation type="submission" date="2021-04" db="EMBL/GenBank/DDBJ databases">
        <authorList>
            <person name="Pira H."/>
            <person name="Risdian C."/>
            <person name="Wink J."/>
        </authorList>
    </citation>
    <scope>NUCLEOTIDE SEQUENCE</scope>
    <source>
        <strain evidence="2">WH158</strain>
    </source>
</reference>
<dbReference type="EMBL" id="JAGSPC010000001">
    <property type="protein sequence ID" value="MBV7259099.1"/>
    <property type="molecule type" value="Genomic_DNA"/>
</dbReference>
<sequence length="132" mass="14314">MSTPVSDLQGMLAGMEPELRERPFRFVEHGPDNDFIDLLGTMFAFIREDEGASLVIHAKEDHPGPLFACITLRVHSDLEGVGLTAAVATALAEAGIACNVIAAFHHDHLFVPWGKRAAALAILTQLSQDARR</sequence>
<organism evidence="2 3">
    <name type="scientific">Erythrobacter crassostreae</name>
    <dbReference type="NCBI Taxonomy" id="2828328"/>
    <lineage>
        <taxon>Bacteria</taxon>
        <taxon>Pseudomonadati</taxon>
        <taxon>Pseudomonadota</taxon>
        <taxon>Alphaproteobacteria</taxon>
        <taxon>Sphingomonadales</taxon>
        <taxon>Erythrobacteraceae</taxon>
        <taxon>Erythrobacter/Porphyrobacter group</taxon>
        <taxon>Erythrobacter</taxon>
    </lineage>
</organism>
<dbReference type="RefSeq" id="WP_218404338.1">
    <property type="nucleotide sequence ID" value="NZ_JAGSPC010000001.1"/>
</dbReference>
<name>A0A9X1F3L1_9SPHN</name>
<gene>
    <name evidence="2" type="ORF">KCG46_05845</name>
</gene>
<keyword evidence="3" id="KW-1185">Reference proteome</keyword>
<evidence type="ECO:0000313" key="2">
    <source>
        <dbReference type="EMBL" id="MBV7259099.1"/>
    </source>
</evidence>
<dbReference type="AlphaFoldDB" id="A0A9X1F3L1"/>
<comment type="caution">
    <text evidence="2">The sequence shown here is derived from an EMBL/GenBank/DDBJ whole genome shotgun (WGS) entry which is preliminary data.</text>
</comment>
<dbReference type="Proteomes" id="UP001138681">
    <property type="component" value="Unassembled WGS sequence"/>
</dbReference>
<accession>A0A9X1F3L1</accession>
<dbReference type="PANTHER" id="PTHR39199">
    <property type="entry name" value="BLR5128 PROTEIN"/>
    <property type="match status" value="1"/>
</dbReference>
<dbReference type="PANTHER" id="PTHR39199:SF1">
    <property type="entry name" value="BLR5128 PROTEIN"/>
    <property type="match status" value="1"/>
</dbReference>
<evidence type="ECO:0000313" key="3">
    <source>
        <dbReference type="Proteomes" id="UP001138681"/>
    </source>
</evidence>